<evidence type="ECO:0000313" key="1">
    <source>
        <dbReference type="EMBL" id="ASS90967.1"/>
    </source>
</evidence>
<dbReference type="GeneID" id="301125928"/>
<dbReference type="EMBL" id="CP017703">
    <property type="protein sequence ID" value="ASS90967.1"/>
    <property type="molecule type" value="Genomic_DNA"/>
</dbReference>
<organism evidence="2 3">
    <name type="scientific">Aeribacillus pallidus</name>
    <dbReference type="NCBI Taxonomy" id="33936"/>
    <lineage>
        <taxon>Bacteria</taxon>
        <taxon>Bacillati</taxon>
        <taxon>Bacillota</taxon>
        <taxon>Bacilli</taxon>
        <taxon>Bacillales</taxon>
        <taxon>Bacillaceae</taxon>
        <taxon>Aeribacillus</taxon>
    </lineage>
</organism>
<dbReference type="InterPro" id="IPR019241">
    <property type="entry name" value="DUF2197"/>
</dbReference>
<evidence type="ECO:0000313" key="2">
    <source>
        <dbReference type="EMBL" id="KZN94630.1"/>
    </source>
</evidence>
<proteinExistence type="predicted"/>
<dbReference type="RefSeq" id="WP_063389656.1">
    <property type="nucleotide sequence ID" value="NZ_CP017703.1"/>
</dbReference>
<dbReference type="KEGG" id="apak:AP3564_12720"/>
<sequence>MKVKCVLCDKIETIDDESLKAKQLRNRPIHTYMCNTCYNRITEKTNKRLSTGKFRLYRERKRNELF</sequence>
<dbReference type="OrthoDB" id="2989868at2"/>
<evidence type="ECO:0000313" key="4">
    <source>
        <dbReference type="Proteomes" id="UP000214606"/>
    </source>
</evidence>
<dbReference type="EMBL" id="LWBR01000079">
    <property type="protein sequence ID" value="KZN94630.1"/>
    <property type="molecule type" value="Genomic_DNA"/>
</dbReference>
<dbReference type="Proteomes" id="UP000214606">
    <property type="component" value="Chromosome"/>
</dbReference>
<accession>A0A167YWM7</accession>
<dbReference type="AlphaFoldDB" id="A0A167YWM7"/>
<evidence type="ECO:0000313" key="3">
    <source>
        <dbReference type="Proteomes" id="UP000076476"/>
    </source>
</evidence>
<protein>
    <recommendedName>
        <fullName evidence="5">DUF2197 domain-containing protein</fullName>
    </recommendedName>
</protein>
<accession>A0A163Z1V6</accession>
<dbReference type="Proteomes" id="UP000076476">
    <property type="component" value="Unassembled WGS sequence"/>
</dbReference>
<gene>
    <name evidence="1" type="ORF">AP3564_12720</name>
    <name evidence="2" type="ORF">AZI98_18170</name>
</gene>
<reference evidence="1 4" key="2">
    <citation type="submission" date="2016-10" db="EMBL/GenBank/DDBJ databases">
        <title>The whole genome sequencing and assembly of Aeribacillus pallidus KCTC3564 strain.</title>
        <authorList>
            <person name="Lee Y.-J."/>
            <person name="Park M.-K."/>
            <person name="Yi H."/>
            <person name="Bahn Y.-S."/>
            <person name="Kim J.F."/>
            <person name="Lee D.-W."/>
        </authorList>
    </citation>
    <scope>NUCLEOTIDE SEQUENCE [LARGE SCALE GENOMIC DNA]</scope>
    <source>
        <strain evidence="1 4">KCTC3564</strain>
    </source>
</reference>
<dbReference type="STRING" id="33936.AZI98_18170"/>
<name>A0A167YWM7_9BACI</name>
<dbReference type="Pfam" id="PF09963">
    <property type="entry name" value="DUF2197"/>
    <property type="match status" value="1"/>
</dbReference>
<evidence type="ECO:0008006" key="5">
    <source>
        <dbReference type="Google" id="ProtNLM"/>
    </source>
</evidence>
<keyword evidence="3" id="KW-1185">Reference proteome</keyword>
<reference evidence="2 3" key="1">
    <citation type="submission" date="2016-04" db="EMBL/GenBank/DDBJ databases">
        <title>Draft genome sequence of Aeribacillus pallidus 8m3 from petroleum reservoir.</title>
        <authorList>
            <person name="Poltaraus A.B."/>
            <person name="Nazina T.N."/>
            <person name="Tourova T.P."/>
            <person name="Malakho S.M."/>
            <person name="Korshunova A.V."/>
            <person name="Sokolova D.S."/>
        </authorList>
    </citation>
    <scope>NUCLEOTIDE SEQUENCE [LARGE SCALE GENOMIC DNA]</scope>
    <source>
        <strain evidence="2 3">8m3</strain>
    </source>
</reference>